<organism evidence="1 2">
    <name type="scientific">Botryotinia calthae</name>
    <dbReference type="NCBI Taxonomy" id="38488"/>
    <lineage>
        <taxon>Eukaryota</taxon>
        <taxon>Fungi</taxon>
        <taxon>Dikarya</taxon>
        <taxon>Ascomycota</taxon>
        <taxon>Pezizomycotina</taxon>
        <taxon>Leotiomycetes</taxon>
        <taxon>Helotiales</taxon>
        <taxon>Sclerotiniaceae</taxon>
        <taxon>Botryotinia</taxon>
    </lineage>
</organism>
<sequence length="479" mass="54474">MSFSFEEGLKPEEFQILEQEEIIGASINGKRKVSTGLLSMFSSQSFSSIPFSSNRPAINIKILDPENNDESGTSLSSESSTSIQVLRKGLVRVGTFELPESLESLALVEYLGYTRTKAAEIFTRWTNRPDPESNPYSLKNYALVELRNLEREPLREFLDRPAEAMRRLGISEEMVNCMLAPEHKDVFETETLAAWLNIAMRSRYGTVAQYLDFLKAQAIRIVQTKKGNNSEKFDGVFQPAASAPGTDAISGTNSATMSLESKFAGEIFPPEYVTIVQTSPQDRPGFVTLYKGKSRGYGYEKSTRLIKENGNLDMDFLATYRGGDFNGQDVAWYWTREKETAEKYREWAASYDIHGETWIMQIQVPETFLQSVKIEGLWYGYDWKQYLWYCKKMTRNSDLPENLRKYATADVMEGHICKRHPSIVPKISRQDVQQKLAESDCLLLGNGRKSIQTVFMNWEVADRLEPLIGGNLYVEVHLG</sequence>
<reference evidence="1 2" key="1">
    <citation type="submission" date="2017-11" db="EMBL/GenBank/DDBJ databases">
        <title>Comparative genomics of Botrytis spp.</title>
        <authorList>
            <person name="Valero-Jimenez C.A."/>
            <person name="Tapia P."/>
            <person name="Veloso J."/>
            <person name="Silva-Moreno E."/>
            <person name="Staats M."/>
            <person name="Valdes J.H."/>
            <person name="Van Kan J.A.L."/>
        </authorList>
    </citation>
    <scope>NUCLEOTIDE SEQUENCE [LARGE SCALE GENOMIC DNA]</scope>
    <source>
        <strain evidence="1 2">MUCL2830</strain>
    </source>
</reference>
<proteinExistence type="predicted"/>
<evidence type="ECO:0000313" key="2">
    <source>
        <dbReference type="Proteomes" id="UP000297299"/>
    </source>
</evidence>
<comment type="caution">
    <text evidence="1">The sequence shown here is derived from an EMBL/GenBank/DDBJ whole genome shotgun (WGS) entry which is preliminary data.</text>
</comment>
<dbReference type="AlphaFoldDB" id="A0A4Y8CLH0"/>
<dbReference type="OrthoDB" id="5429780at2759"/>
<dbReference type="Proteomes" id="UP000297299">
    <property type="component" value="Unassembled WGS sequence"/>
</dbReference>
<protein>
    <submittedName>
        <fullName evidence="1">Uncharacterized protein</fullName>
    </submittedName>
</protein>
<evidence type="ECO:0000313" key="1">
    <source>
        <dbReference type="EMBL" id="TEY36143.1"/>
    </source>
</evidence>
<dbReference type="STRING" id="38488.A0A4Y8CLH0"/>
<name>A0A4Y8CLH0_9HELO</name>
<gene>
    <name evidence="1" type="ORF">BOTCAL_0566g00060</name>
</gene>
<accession>A0A4Y8CLH0</accession>
<dbReference type="EMBL" id="PHWZ01000564">
    <property type="protein sequence ID" value="TEY36143.1"/>
    <property type="molecule type" value="Genomic_DNA"/>
</dbReference>
<keyword evidence="2" id="KW-1185">Reference proteome</keyword>